<feature type="repeat" description="ANK" evidence="7">
    <location>
        <begin position="204"/>
        <end position="236"/>
    </location>
</feature>
<dbReference type="Gene3D" id="1.25.40.20">
    <property type="entry name" value="Ankyrin repeat-containing domain"/>
    <property type="match status" value="4"/>
</dbReference>
<dbReference type="PROSITE" id="PS50297">
    <property type="entry name" value="ANK_REP_REGION"/>
    <property type="match status" value="19"/>
</dbReference>
<feature type="repeat" description="ANK" evidence="7">
    <location>
        <begin position="769"/>
        <end position="801"/>
    </location>
</feature>
<keyword evidence="6" id="KW-0472">Membrane</keyword>
<feature type="repeat" description="ANK" evidence="7">
    <location>
        <begin position="456"/>
        <end position="480"/>
    </location>
</feature>
<feature type="region of interest" description="Disordered" evidence="8">
    <location>
        <begin position="856"/>
        <end position="922"/>
    </location>
</feature>
<dbReference type="InterPro" id="IPR051165">
    <property type="entry name" value="Multifunctional_ANK_Repeat"/>
</dbReference>
<dbReference type="OrthoDB" id="20872at2759"/>
<dbReference type="STRING" id="282301.A0A267FFN7"/>
<dbReference type="GO" id="GO:0016020">
    <property type="term" value="C:membrane"/>
    <property type="evidence" value="ECO:0007669"/>
    <property type="project" value="UniProtKB-SubCell"/>
</dbReference>
<gene>
    <name evidence="10" type="ORF">BOX15_Mlig016464g1</name>
</gene>
<feature type="repeat" description="ANK" evidence="7">
    <location>
        <begin position="369"/>
        <end position="401"/>
    </location>
</feature>
<comment type="caution">
    <text evidence="10">The sequence shown here is derived from an EMBL/GenBank/DDBJ whole genome shotgun (WGS) entry which is preliminary data.</text>
</comment>
<comment type="subcellular location">
    <subcellularLocation>
        <location evidence="2">Cytoplasm</location>
    </subcellularLocation>
    <subcellularLocation>
        <location evidence="1">Membrane</location>
    </subcellularLocation>
</comment>
<feature type="repeat" description="ANK" evidence="7">
    <location>
        <begin position="633"/>
        <end position="659"/>
    </location>
</feature>
<keyword evidence="11" id="KW-1185">Reference proteome</keyword>
<dbReference type="SMART" id="SM00218">
    <property type="entry name" value="ZU5"/>
    <property type="match status" value="1"/>
</dbReference>
<dbReference type="PROSITE" id="PS51145">
    <property type="entry name" value="ZU5"/>
    <property type="match status" value="2"/>
</dbReference>
<dbReference type="FunFam" id="2.60.220.30:FF:000009">
    <property type="entry name" value="Ankyrin 2, isoform G"/>
    <property type="match status" value="1"/>
</dbReference>
<feature type="domain" description="ZU5" evidence="9">
    <location>
        <begin position="1143"/>
        <end position="1283"/>
    </location>
</feature>
<feature type="region of interest" description="Disordered" evidence="8">
    <location>
        <begin position="1523"/>
        <end position="1565"/>
    </location>
</feature>
<name>A0A267FFN7_9PLAT</name>
<evidence type="ECO:0000259" key="9">
    <source>
        <dbReference type="PROSITE" id="PS51145"/>
    </source>
</evidence>
<dbReference type="GO" id="GO:0005737">
    <property type="term" value="C:cytoplasm"/>
    <property type="evidence" value="ECO:0007669"/>
    <property type="project" value="UniProtKB-SubCell"/>
</dbReference>
<dbReference type="EMBL" id="NIVC01001075">
    <property type="protein sequence ID" value="PAA72605.1"/>
    <property type="molecule type" value="Genomic_DNA"/>
</dbReference>
<feature type="compositionally biased region" description="Low complexity" evidence="8">
    <location>
        <begin position="1814"/>
        <end position="1830"/>
    </location>
</feature>
<dbReference type="Pfam" id="PF00791">
    <property type="entry name" value="ZU5"/>
    <property type="match status" value="1"/>
</dbReference>
<evidence type="ECO:0000256" key="5">
    <source>
        <dbReference type="ARBA" id="ARBA00023043"/>
    </source>
</evidence>
<proteinExistence type="predicted"/>
<dbReference type="Proteomes" id="UP000215902">
    <property type="component" value="Unassembled WGS sequence"/>
</dbReference>
<accession>A0A267FFN7</accession>
<dbReference type="Pfam" id="PF13857">
    <property type="entry name" value="Ank_5"/>
    <property type="match status" value="1"/>
</dbReference>
<keyword evidence="3" id="KW-0963">Cytoplasm</keyword>
<organism evidence="10 11">
    <name type="scientific">Macrostomum lignano</name>
    <dbReference type="NCBI Taxonomy" id="282301"/>
    <lineage>
        <taxon>Eukaryota</taxon>
        <taxon>Metazoa</taxon>
        <taxon>Spiralia</taxon>
        <taxon>Lophotrochozoa</taxon>
        <taxon>Platyhelminthes</taxon>
        <taxon>Rhabditophora</taxon>
        <taxon>Macrostomorpha</taxon>
        <taxon>Macrostomida</taxon>
        <taxon>Macrostomidae</taxon>
        <taxon>Macrostomum</taxon>
    </lineage>
</organism>
<dbReference type="Pfam" id="PF12796">
    <property type="entry name" value="Ank_2"/>
    <property type="match status" value="5"/>
</dbReference>
<dbReference type="SMART" id="SM00248">
    <property type="entry name" value="ANK"/>
    <property type="match status" value="23"/>
</dbReference>
<dbReference type="FunFam" id="1.25.40.20:FF:000003">
    <property type="entry name" value="Ankyrin, isoform B"/>
    <property type="match status" value="1"/>
</dbReference>
<dbReference type="InterPro" id="IPR002110">
    <property type="entry name" value="Ankyrin_rpt"/>
</dbReference>
<feature type="repeat" description="ANK" evidence="7">
    <location>
        <begin position="523"/>
        <end position="555"/>
    </location>
</feature>
<feature type="region of interest" description="Disordered" evidence="8">
    <location>
        <begin position="1461"/>
        <end position="1484"/>
    </location>
</feature>
<feature type="repeat" description="ANK" evidence="7">
    <location>
        <begin position="270"/>
        <end position="302"/>
    </location>
</feature>
<dbReference type="Pfam" id="PF00023">
    <property type="entry name" value="Ank"/>
    <property type="match status" value="3"/>
</dbReference>
<feature type="compositionally biased region" description="Low complexity" evidence="8">
    <location>
        <begin position="1463"/>
        <end position="1479"/>
    </location>
</feature>
<feature type="repeat" description="ANK" evidence="7">
    <location>
        <begin position="76"/>
        <end position="108"/>
    </location>
</feature>
<keyword evidence="4" id="KW-0677">Repeat</keyword>
<evidence type="ECO:0000256" key="4">
    <source>
        <dbReference type="ARBA" id="ARBA00022737"/>
    </source>
</evidence>
<feature type="repeat" description="ANK" evidence="7">
    <location>
        <begin position="668"/>
        <end position="700"/>
    </location>
</feature>
<dbReference type="InterPro" id="IPR000906">
    <property type="entry name" value="ZU5_dom"/>
</dbReference>
<dbReference type="PROSITE" id="PS50088">
    <property type="entry name" value="ANK_REPEAT"/>
    <property type="match status" value="20"/>
</dbReference>
<dbReference type="Gene3D" id="2.60.220.30">
    <property type="match status" value="2"/>
</dbReference>
<dbReference type="Pfam" id="PF13637">
    <property type="entry name" value="Ank_4"/>
    <property type="match status" value="1"/>
</dbReference>
<dbReference type="PANTHER" id="PTHR24123">
    <property type="entry name" value="ANKYRIN REPEAT-CONTAINING"/>
    <property type="match status" value="1"/>
</dbReference>
<dbReference type="PRINTS" id="PR01415">
    <property type="entry name" value="ANKYRIN"/>
</dbReference>
<keyword evidence="5 7" id="KW-0040">ANK repeat</keyword>
<dbReference type="Gene3D" id="2.60.40.2660">
    <property type="match status" value="1"/>
</dbReference>
<feature type="repeat" description="ANK" evidence="7">
    <location>
        <begin position="237"/>
        <end position="269"/>
    </location>
</feature>
<feature type="compositionally biased region" description="Basic and acidic residues" evidence="8">
    <location>
        <begin position="903"/>
        <end position="919"/>
    </location>
</feature>
<feature type="repeat" description="ANK" evidence="7">
    <location>
        <begin position="490"/>
        <end position="522"/>
    </location>
</feature>
<feature type="compositionally biased region" description="Acidic residues" evidence="8">
    <location>
        <begin position="1715"/>
        <end position="1727"/>
    </location>
</feature>
<protein>
    <recommendedName>
        <fullName evidence="9">ZU5 domain-containing protein</fullName>
    </recommendedName>
</protein>
<dbReference type="PANTHER" id="PTHR24123:SF141">
    <property type="entry name" value="ANKYRIN 2, ISOFORM U"/>
    <property type="match status" value="1"/>
</dbReference>
<dbReference type="FunFam" id="1.25.40.20:FF:000095">
    <property type="entry name" value="Ankyrin 2, isoform J"/>
    <property type="match status" value="1"/>
</dbReference>
<evidence type="ECO:0000313" key="11">
    <source>
        <dbReference type="Proteomes" id="UP000215902"/>
    </source>
</evidence>
<feature type="repeat" description="ANK" evidence="7">
    <location>
        <begin position="402"/>
        <end position="423"/>
    </location>
</feature>
<evidence type="ECO:0000313" key="10">
    <source>
        <dbReference type="EMBL" id="PAA72605.1"/>
    </source>
</evidence>
<evidence type="ECO:0000256" key="3">
    <source>
        <dbReference type="ARBA" id="ARBA00022490"/>
    </source>
</evidence>
<feature type="repeat" description="ANK" evidence="7">
    <location>
        <begin position="701"/>
        <end position="734"/>
    </location>
</feature>
<feature type="repeat" description="ANK" evidence="7">
    <location>
        <begin position="600"/>
        <end position="626"/>
    </location>
</feature>
<feature type="compositionally biased region" description="Acidic residues" evidence="8">
    <location>
        <begin position="1538"/>
        <end position="1549"/>
    </location>
</feature>
<feature type="repeat" description="ANK" evidence="7">
    <location>
        <begin position="142"/>
        <end position="165"/>
    </location>
</feature>
<feature type="repeat" description="ANK" evidence="7">
    <location>
        <begin position="735"/>
        <end position="767"/>
    </location>
</feature>
<evidence type="ECO:0000256" key="2">
    <source>
        <dbReference type="ARBA" id="ARBA00004496"/>
    </source>
</evidence>
<evidence type="ECO:0000256" key="8">
    <source>
        <dbReference type="SAM" id="MobiDB-lite"/>
    </source>
</evidence>
<feature type="repeat" description="ANK" evidence="7">
    <location>
        <begin position="303"/>
        <end position="335"/>
    </location>
</feature>
<feature type="domain" description="ZU5" evidence="9">
    <location>
        <begin position="985"/>
        <end position="1114"/>
    </location>
</feature>
<evidence type="ECO:0000256" key="7">
    <source>
        <dbReference type="PROSITE-ProRule" id="PRU00023"/>
    </source>
</evidence>
<dbReference type="SUPFAM" id="SSF48403">
    <property type="entry name" value="Ankyrin repeat"/>
    <property type="match status" value="2"/>
</dbReference>
<feature type="repeat" description="ANK" evidence="7">
    <location>
        <begin position="43"/>
        <end position="75"/>
    </location>
</feature>
<feature type="repeat" description="ANK" evidence="7">
    <location>
        <begin position="556"/>
        <end position="577"/>
    </location>
</feature>
<evidence type="ECO:0000256" key="6">
    <source>
        <dbReference type="ARBA" id="ARBA00023136"/>
    </source>
</evidence>
<feature type="compositionally biased region" description="Low complexity" evidence="8">
    <location>
        <begin position="1769"/>
        <end position="1783"/>
    </location>
</feature>
<sequence length="1919" mass="202745">MGNTVAQQADPSQNFLRVARAGNLAKVLDYLNCGTRIDTCNTNGLNALHLAAKEGHTAVVRELLMRNADPDACTKKGNTALHIACLAGQLEVARLLIEKGAKVNCQSQNGFTPLYMAAQENHVDVVRLLLASGALQTLATTDGFTPLAVALQQGHDRVVAILLENDTRGRSRMPALHVAAKKDDTRSAALLLTAECDTNQQAGSGFTALHIAAHYGSSGVAGLLLERGADATYPARNGIAPLHVAAKWGTQAVAQRLLDAGASVDCRTRDGLTPLHCAARSGQTAVLELLLARQAGVSVRSRSGLTPLHMAVQGDHADCARLLLSHGAHSEDATVDLLTPLHVAAHCGFAGSAQLLLDHGCRVAPRALNGFTPLHIACKKNRLRVVELLLARGADPAAATESGLTPLHVAAYMGHAAVVSRLLVPPPLDQRSSTGSAGGDSTAAAAAAAVSATTIRGETPLHLAVRGGHAEVVRLLLGRGGCPVDAVARDCQTALHVACRMGNAEAVAVLLQAGADPNATSKDAYTPLHAAAKEGHETVVRLLLDAGADPHAATRRGATPLHTAAKYDRAGVIRQLLLTTTSRSGPASAVKADANARGRNGLTPLHLAAHYHRLSAAQALLEAGASALCAASNGYTPVHIAARRGAVDLAACLLDAAASGAAVAASKSGFAPLHLAAQEGHAELCDLLVNRGARVDQASTGGVAPLHLAAQEDRLAVAESLVVHHGAQVDPTTRAGFTPLHAACFFGRLSTARFLLGHGAAASARDNAGGATPLHLAAQEGHLQLVLALLAAGVEPSPLNSRGHTPAQLARCRGHREVFEALRSSGGGSSQVRTWEEEELTTIEETVEMCRPDTLAEQNMSDSEEEAAEPFEVTSMPPSPIFSSPPSVRESGGAGKISNLGKQRGESKSLDETTGDIERMGTLSAQKDAAVLDMVEPSSYASQYKEPEQLSPLTLTGSSKAAAAAAVTAGKDNTPTERLPVVSGFLVSFLVDARGGAMTGARCPGLRIVVPPNAATGPTRVTCRLLRPGRVSRPPQLNDGEGLACRILEFGCSCRSFASPVLLEVPHMAALRNSEREIVVYRSDTGETWKEHALEASEQAVLDVIGGFFGSPLESNEELRQRRIVRILTASLPQYFALVTRLRQEAALIGPEGGVIGASLANGRVQSVFPDGALTKKIRVGVQVFPIPSEAAARLFGGAGQRRIAASPVVTIEPRRRKFHKPITLTLPLPSAASASGLGASQTLRLLCSITGGAQPATWEDITGSTALSHVKDSVSFTTTVSARFWLVDCQNPAEAAEMAGKLYREAAAVPYMGRFVVYAKRTHPDEARLRCLCITDDRADKTLETAQGFERKAESREVEILDGRPLWIEGLDNLTAFHVAAEPRGLFDHQQQHQLQQPPFFTVRAFRENRLTCGARPRDADQPAAGRVAFLAEPQTTSATTAAICTLELALPDYSGPPISKAARPAPRAASDVAAPAESADEPELVAAVDPTHGVARSYTADEEAAARRAKTEAYLELVRTLEEQTPEPKPLATTSEFEDKESVDEAVVEPSKAPGSPEKRAKEGLNAVEELLARLDARPDQSMAPEAGTPEEVVDVPKSISQVQAQVHTPPETAAGVPIEEKLEKRDAIQDQSMAPEAVTPEEVVEVPKTVTQAQALPKATADVEETLHKLDVHQDQSMAPEAGTPEEVVEVPKIVGIAHAEQRRSSSVADEAAAEEPDDAADAEDNSRSQRSAASEAREDSGTWATPDSQRPRLRRRRERTDSSADRSTTASSAVSADFTDITTGASEDTLLGADDPSSSDEAWREALMEAASASASGTATVTSSSTPDELSRPRATDSDEHGDNSSASLVMRLEQRTRYYVNPRRPEQRLVIDKQRLVSVWQEGVQPPAVIQADMDKQAAEFMVESHDKPDQRFD</sequence>
<reference evidence="10 11" key="1">
    <citation type="submission" date="2017-06" db="EMBL/GenBank/DDBJ databases">
        <title>A platform for efficient transgenesis in Macrostomum lignano, a flatworm model organism for stem cell research.</title>
        <authorList>
            <person name="Berezikov E."/>
        </authorList>
    </citation>
    <scope>NUCLEOTIDE SEQUENCE [LARGE SCALE GENOMIC DNA]</scope>
    <source>
        <strain evidence="10">DV1</strain>
        <tissue evidence="10">Whole organism</tissue>
    </source>
</reference>
<dbReference type="Pfam" id="PF17809">
    <property type="entry name" value="UPA_2"/>
    <property type="match status" value="1"/>
</dbReference>
<feature type="region of interest" description="Disordered" evidence="8">
    <location>
        <begin position="1674"/>
        <end position="1854"/>
    </location>
</feature>
<feature type="compositionally biased region" description="Basic and acidic residues" evidence="8">
    <location>
        <begin position="1833"/>
        <end position="1847"/>
    </location>
</feature>
<dbReference type="InterPro" id="IPR040745">
    <property type="entry name" value="Ankyrin_UPA"/>
</dbReference>
<dbReference type="InterPro" id="IPR036770">
    <property type="entry name" value="Ankyrin_rpt-contain_sf"/>
</dbReference>
<evidence type="ECO:0000256" key="1">
    <source>
        <dbReference type="ARBA" id="ARBA00004370"/>
    </source>
</evidence>
<feature type="repeat" description="ANK" evidence="7">
    <location>
        <begin position="109"/>
        <end position="134"/>
    </location>
</feature>